<reference evidence="7 8" key="1">
    <citation type="journal article" date="1999" name="DNA Res.">
        <title>Complete genome sequence of an aerobic hyper-thermophilic crenarchaeon, Aeropyrum pernix K1.</title>
        <authorList>
            <person name="Kawarabayasi Y."/>
            <person name="Hino Y."/>
            <person name="Horikawa H."/>
            <person name="Yamazaki S."/>
            <person name="Haikawa Y."/>
            <person name="Jin-no K."/>
            <person name="Takahashi M."/>
            <person name="Sekine M."/>
            <person name="Baba S."/>
            <person name="Ankai A."/>
            <person name="Kosugi H."/>
            <person name="Hosoyama A."/>
            <person name="Fukui S."/>
            <person name="Nagai Y."/>
            <person name="Nishijima K."/>
            <person name="Nakazawa H."/>
            <person name="Takamiya M."/>
            <person name="Masuda S."/>
            <person name="Funahashi T."/>
            <person name="Tanaka T."/>
            <person name="Kudoh Y."/>
            <person name="Yamazaki J."/>
            <person name="Kushida N."/>
            <person name="Oguchi A."/>
            <person name="Aoki K."/>
            <person name="Kubota K."/>
            <person name="Nakamura Y."/>
            <person name="Nomura N."/>
            <person name="Sako Y."/>
            <person name="Kikuchi H."/>
        </authorList>
    </citation>
    <scope>NUCLEOTIDE SEQUENCE [LARGE SCALE GENOMIC DNA]</scope>
    <source>
        <strain evidence="8">ATCC 700893 / DSM 11879 / JCM 9820 / NBRC 100138 / K1</strain>
    </source>
</reference>
<organism evidence="7 8">
    <name type="scientific">Aeropyrum pernix (strain ATCC 700893 / DSM 11879 / JCM 9820 / NBRC 100138 / K1)</name>
    <dbReference type="NCBI Taxonomy" id="272557"/>
    <lineage>
        <taxon>Archaea</taxon>
        <taxon>Thermoproteota</taxon>
        <taxon>Thermoprotei</taxon>
        <taxon>Desulfurococcales</taxon>
        <taxon>Desulfurococcaceae</taxon>
        <taxon>Aeropyrum</taxon>
    </lineage>
</organism>
<dbReference type="GO" id="GO:0005737">
    <property type="term" value="C:cytoplasm"/>
    <property type="evidence" value="ECO:0007669"/>
    <property type="project" value="TreeGrafter"/>
</dbReference>
<gene>
    <name evidence="7" type="ordered locus">APE_0815.1</name>
</gene>
<dbReference type="KEGG" id="ape:APE_0815.1"/>
<keyword evidence="4" id="KW-0949">S-adenosyl-L-methionine</keyword>
<protein>
    <recommendedName>
        <fullName evidence="6">SAM-dependent methyltransferase TRM5/TYW2-type domain-containing protein</fullName>
    </recommendedName>
</protein>
<accession>Q9YDV4</accession>
<dbReference type="Pfam" id="PF02475">
    <property type="entry name" value="TRM5-TYW2_MTfase"/>
    <property type="match status" value="1"/>
</dbReference>
<dbReference type="InterPro" id="IPR029063">
    <property type="entry name" value="SAM-dependent_MTases_sf"/>
</dbReference>
<evidence type="ECO:0000256" key="5">
    <source>
        <dbReference type="ARBA" id="ARBA00022694"/>
    </source>
</evidence>
<dbReference type="GO" id="GO:0002939">
    <property type="term" value="P:tRNA N1-guanine methylation"/>
    <property type="evidence" value="ECO:0007669"/>
    <property type="project" value="TreeGrafter"/>
</dbReference>
<dbReference type="PIR" id="A72674">
    <property type="entry name" value="A72674"/>
</dbReference>
<dbReference type="Gene3D" id="3.30.300.110">
    <property type="entry name" value="Met-10+ protein-like domains"/>
    <property type="match status" value="1"/>
</dbReference>
<dbReference type="PANTHER" id="PTHR23245:SF36">
    <property type="entry name" value="TRNA (GUANINE(37)-N1)-METHYLTRANSFERASE"/>
    <property type="match status" value="1"/>
</dbReference>
<evidence type="ECO:0000313" key="7">
    <source>
        <dbReference type="EMBL" id="BAA79793.2"/>
    </source>
</evidence>
<dbReference type="EnsemblBacteria" id="BAA79793">
    <property type="protein sequence ID" value="BAA79793"/>
    <property type="gene ID" value="APE_0815.1"/>
</dbReference>
<feature type="domain" description="SAM-dependent methyltransferase TRM5/TYW2-type" evidence="6">
    <location>
        <begin position="14"/>
        <end position="275"/>
    </location>
</feature>
<dbReference type="Gene3D" id="3.40.50.150">
    <property type="entry name" value="Vaccinia Virus protein VP39"/>
    <property type="match status" value="1"/>
</dbReference>
<evidence type="ECO:0000256" key="4">
    <source>
        <dbReference type="ARBA" id="ARBA00022691"/>
    </source>
</evidence>
<dbReference type="PATRIC" id="fig|272557.25.peg.586"/>
<dbReference type="InterPro" id="IPR030382">
    <property type="entry name" value="MeTrfase_TRM5/TYW2"/>
</dbReference>
<dbReference type="SUPFAM" id="SSF53335">
    <property type="entry name" value="S-adenosyl-L-methionine-dependent methyltransferases"/>
    <property type="match status" value="1"/>
</dbReference>
<keyword evidence="3" id="KW-0808">Transferase</keyword>
<keyword evidence="1" id="KW-0963">Cytoplasm</keyword>
<dbReference type="eggNOG" id="arCOG00033">
    <property type="taxonomic scope" value="Archaea"/>
</dbReference>
<sequence>MLGRDKAALLWKRIDIIGDIAVIKKPIHGGVSIEDLRLVAGELLRRLPHVRSVWLATGPVGGLFKVRRDLLHLAGEKRTSTVYREHGAEFLVDISKVFITPRLSFEHLRVARLVKPGETVVNMFAGVGVFSIIIALKSRPSKVYSIDINPDAYRLMIENIRLNRVEDVVEPMLGDSARIVSESLRGVADRVLMPLPDLALDYIGHALDALRGRGWLHVYLHVDYERGKGHLRRACKLVEAEVERRGWRVVEAKARVVRSVGPKLLQVVVDAVVRRDG</sequence>
<dbReference type="PROSITE" id="PS51684">
    <property type="entry name" value="SAM_MT_TRM5_TYW2"/>
    <property type="match status" value="1"/>
</dbReference>
<evidence type="ECO:0000256" key="2">
    <source>
        <dbReference type="ARBA" id="ARBA00022603"/>
    </source>
</evidence>
<keyword evidence="2" id="KW-0489">Methyltransferase</keyword>
<dbReference type="STRING" id="272557.APE_0815.1"/>
<name>Q9YDV4_AERPE</name>
<dbReference type="AlphaFoldDB" id="Q9YDV4"/>
<dbReference type="InterPro" id="IPR056743">
    <property type="entry name" value="TRM5-TYW2-like_MTfase"/>
</dbReference>
<evidence type="ECO:0000313" key="8">
    <source>
        <dbReference type="Proteomes" id="UP000002518"/>
    </source>
</evidence>
<keyword evidence="5" id="KW-0819">tRNA processing</keyword>
<evidence type="ECO:0000256" key="1">
    <source>
        <dbReference type="ARBA" id="ARBA00022490"/>
    </source>
</evidence>
<proteinExistence type="predicted"/>
<dbReference type="PANTHER" id="PTHR23245">
    <property type="entry name" value="TRNA METHYLTRANSFERASE"/>
    <property type="match status" value="1"/>
</dbReference>
<dbReference type="GO" id="GO:0008175">
    <property type="term" value="F:tRNA methyltransferase activity"/>
    <property type="evidence" value="ECO:0007669"/>
    <property type="project" value="TreeGrafter"/>
</dbReference>
<dbReference type="EMBL" id="BA000002">
    <property type="protein sequence ID" value="BAA79793.2"/>
    <property type="molecule type" value="Genomic_DNA"/>
</dbReference>
<evidence type="ECO:0000256" key="3">
    <source>
        <dbReference type="ARBA" id="ARBA00022679"/>
    </source>
</evidence>
<keyword evidence="8" id="KW-1185">Reference proteome</keyword>
<dbReference type="Proteomes" id="UP000002518">
    <property type="component" value="Chromosome"/>
</dbReference>
<dbReference type="CDD" id="cd02440">
    <property type="entry name" value="AdoMet_MTases"/>
    <property type="match status" value="1"/>
</dbReference>
<evidence type="ECO:0000259" key="6">
    <source>
        <dbReference type="PROSITE" id="PS51684"/>
    </source>
</evidence>